<reference evidence="1 2" key="1">
    <citation type="submission" date="2021-01" db="EMBL/GenBank/DDBJ databases">
        <title>Whole genome shotgun sequence of Microbispora siamensis NBRC 104113.</title>
        <authorList>
            <person name="Komaki H."/>
            <person name="Tamura T."/>
        </authorList>
    </citation>
    <scope>NUCLEOTIDE SEQUENCE [LARGE SCALE GENOMIC DNA]</scope>
    <source>
        <strain evidence="1 2">NBRC 104113</strain>
    </source>
</reference>
<sequence>MPPRMAEPYEVPASLWHRPDMLAALKTRDIGAVFRLVRQYGGLSQTAIGSLTGYSQGKVSAIMSGSQQVTALEVFERIADGLHMPDQARMALGLAPRDLAAAAIPRQDARPAFTSALAPLTVDLVRHGEDETEVRRRDFVGLAGAALFSAVVAQPLSRDEEAAGADDLAAALTEYPVAGPQLPELSQLASAVARAKRTYQACRYSEVAAMLPALIRSLRLACATLDGDARLKAHALSAEAHHVAASILLKQEDKGLAWLAADRSVHAAQASESPLMMGSSARIITHALMDGGHHRAATGMASSAAQRLNAALAQPSPNDLSVYGTLLLRGAVAAAQHSNRHTAAELLDEAEDAGRRLGYDGNHMWTAFGPKNVLCHRVNIALSLGDAGTAIENARRIDINALPINERKATVLLDTSRAFLAWGKHDRALYILRAAGDIAPEEITTRPATHRLVRDILATAPISIRREAREYAESLGVTA</sequence>
<dbReference type="Pfam" id="PF13560">
    <property type="entry name" value="HTH_31"/>
    <property type="match status" value="1"/>
</dbReference>
<accession>A0ABQ4GHI5</accession>
<comment type="caution">
    <text evidence="1">The sequence shown here is derived from an EMBL/GenBank/DDBJ whole genome shotgun (WGS) entry which is preliminary data.</text>
</comment>
<evidence type="ECO:0008006" key="3">
    <source>
        <dbReference type="Google" id="ProtNLM"/>
    </source>
</evidence>
<dbReference type="InterPro" id="IPR010982">
    <property type="entry name" value="Lambda_DNA-bd_dom_sf"/>
</dbReference>
<dbReference type="SUPFAM" id="SSF47413">
    <property type="entry name" value="lambda repressor-like DNA-binding domains"/>
    <property type="match status" value="1"/>
</dbReference>
<dbReference type="Proteomes" id="UP000660454">
    <property type="component" value="Unassembled WGS sequence"/>
</dbReference>
<organism evidence="1 2">
    <name type="scientific">Microbispora siamensis</name>
    <dbReference type="NCBI Taxonomy" id="564413"/>
    <lineage>
        <taxon>Bacteria</taxon>
        <taxon>Bacillati</taxon>
        <taxon>Actinomycetota</taxon>
        <taxon>Actinomycetes</taxon>
        <taxon>Streptosporangiales</taxon>
        <taxon>Streptosporangiaceae</taxon>
        <taxon>Microbispora</taxon>
    </lineage>
</organism>
<evidence type="ECO:0000313" key="2">
    <source>
        <dbReference type="Proteomes" id="UP000660454"/>
    </source>
</evidence>
<evidence type="ECO:0000313" key="1">
    <source>
        <dbReference type="EMBL" id="GIH60890.1"/>
    </source>
</evidence>
<dbReference type="EMBL" id="BOOF01000005">
    <property type="protein sequence ID" value="GIH60890.1"/>
    <property type="molecule type" value="Genomic_DNA"/>
</dbReference>
<gene>
    <name evidence="1" type="ORF">Msi02_17070</name>
</gene>
<proteinExistence type="predicted"/>
<protein>
    <recommendedName>
        <fullName evidence="3">Helix-turn-helix domain-containing protein</fullName>
    </recommendedName>
</protein>
<name>A0ABQ4GHI5_9ACTN</name>
<keyword evidence="2" id="KW-1185">Reference proteome</keyword>